<dbReference type="SUPFAM" id="SSF53807">
    <property type="entry name" value="Helical backbone' metal receptor"/>
    <property type="match status" value="1"/>
</dbReference>
<dbReference type="PANTHER" id="PTHR30535:SF33">
    <property type="entry name" value="PERIPLASMIC BINDING PROTEIN"/>
    <property type="match status" value="1"/>
</dbReference>
<feature type="domain" description="Fe/B12 periplasmic-binding" evidence="1">
    <location>
        <begin position="34"/>
        <end position="309"/>
    </location>
</feature>
<dbReference type="InterPro" id="IPR002491">
    <property type="entry name" value="ABC_transptr_periplasmic_BD"/>
</dbReference>
<evidence type="ECO:0000313" key="2">
    <source>
        <dbReference type="EMBL" id="OAQ20053.1"/>
    </source>
</evidence>
<dbReference type="Proteomes" id="UP000078390">
    <property type="component" value="Unassembled WGS sequence"/>
</dbReference>
<protein>
    <submittedName>
        <fullName evidence="2">Iron(III) ABC transporter, periplasmic iron-binding protein (CeuE)</fullName>
    </submittedName>
</protein>
<dbReference type="RefSeq" id="WP_068671614.1">
    <property type="nucleotide sequence ID" value="NZ_LWLG01000017.1"/>
</dbReference>
<proteinExistence type="predicted"/>
<dbReference type="AlphaFoldDB" id="A0A179D236"/>
<dbReference type="Pfam" id="PF01497">
    <property type="entry name" value="Peripla_BP_2"/>
    <property type="match status" value="1"/>
</dbReference>
<dbReference type="Gene3D" id="3.40.50.1980">
    <property type="entry name" value="Nitrogenase molybdenum iron protein domain"/>
    <property type="match status" value="2"/>
</dbReference>
<dbReference type="PROSITE" id="PS50983">
    <property type="entry name" value="FE_B12_PBP"/>
    <property type="match status" value="1"/>
</dbReference>
<keyword evidence="3" id="KW-1185">Reference proteome</keyword>
<dbReference type="InterPro" id="IPR050902">
    <property type="entry name" value="ABC_Transporter_SBP"/>
</dbReference>
<accession>A0A179D236</accession>
<evidence type="ECO:0000259" key="1">
    <source>
        <dbReference type="PROSITE" id="PS50983"/>
    </source>
</evidence>
<organism evidence="2 3">
    <name type="scientific">Thermosulfurimonas dismutans</name>
    <dbReference type="NCBI Taxonomy" id="999894"/>
    <lineage>
        <taxon>Bacteria</taxon>
        <taxon>Pseudomonadati</taxon>
        <taxon>Thermodesulfobacteriota</taxon>
        <taxon>Thermodesulfobacteria</taxon>
        <taxon>Thermodesulfobacteriales</taxon>
        <taxon>Thermodesulfobacteriaceae</taxon>
        <taxon>Thermosulfurimonas</taxon>
    </lineage>
</organism>
<dbReference type="EMBL" id="LWLG01000017">
    <property type="protein sequence ID" value="OAQ20053.1"/>
    <property type="molecule type" value="Genomic_DNA"/>
</dbReference>
<dbReference type="STRING" id="999894.TDIS_1872"/>
<gene>
    <name evidence="2" type="ORF">TDIS_1872</name>
</gene>
<dbReference type="OrthoDB" id="9775594at2"/>
<evidence type="ECO:0000313" key="3">
    <source>
        <dbReference type="Proteomes" id="UP000078390"/>
    </source>
</evidence>
<comment type="caution">
    <text evidence="2">The sequence shown here is derived from an EMBL/GenBank/DDBJ whole genome shotgun (WGS) entry which is preliminary data.</text>
</comment>
<reference evidence="2 3" key="1">
    <citation type="submission" date="2016-04" db="EMBL/GenBank/DDBJ databases">
        <title>Genome analysis of Thermosulfurimonas dismutans, the first thermophilic sulfur-disproportionating bacterium of the phylum Thermodesulfobacteria.</title>
        <authorList>
            <person name="Mardanov A.V."/>
            <person name="Beletsky A.V."/>
            <person name="Kadnikov V.V."/>
            <person name="Slobodkin A.I."/>
            <person name="Ravin N.V."/>
        </authorList>
    </citation>
    <scope>NUCLEOTIDE SEQUENCE [LARGE SCALE GENOMIC DNA]</scope>
    <source>
        <strain evidence="2 3">S95</strain>
    </source>
</reference>
<sequence>MKVRLALLFIIILLGLEVALAAPRTLVVRDASGRKVEVRVPVRRAVFLIGYELIPYLDLWDQTVGISLWAKRYSDLLKEVGAERLKEIPSVGTATQANLEALALFSPDLIVTWTYRPETLKVLEEFGQRNQTAIIAISPESLKDLRSTMRLLAELFGKEERLLRVNRAMEEVFSLIDKRLSDLRENEKKRVLWLWGDHCHCQVAGGRGVVADILRLAGGKNCAEALDHPYPRVSPERIVLWDPEVIFIWGNASYGAEDILQDRRLAAVAAVKHGAVYKAPAWSTWSPRVALITLWVAMKIYPERFRGISFKTLVERFNRNAI</sequence>
<dbReference type="PANTHER" id="PTHR30535">
    <property type="entry name" value="VITAMIN B12-BINDING PROTEIN"/>
    <property type="match status" value="1"/>
</dbReference>
<name>A0A179D236_9BACT</name>